<evidence type="ECO:0000313" key="7">
    <source>
        <dbReference type="Proteomes" id="UP001055111"/>
    </source>
</evidence>
<dbReference type="Gene3D" id="1.10.10.10">
    <property type="entry name" value="Winged helix-like DNA-binding domain superfamily/Winged helix DNA-binding domain"/>
    <property type="match status" value="1"/>
</dbReference>
<dbReference type="EMBL" id="BPUS01000001">
    <property type="protein sequence ID" value="GJH23288.1"/>
    <property type="molecule type" value="Genomic_DNA"/>
</dbReference>
<dbReference type="AlphaFoldDB" id="A0AA37I5Q5"/>
<dbReference type="GO" id="GO:0006355">
    <property type="term" value="P:regulation of DNA-templated transcription"/>
    <property type="evidence" value="ECO:0007669"/>
    <property type="project" value="InterPro"/>
</dbReference>
<dbReference type="GO" id="GO:0003677">
    <property type="term" value="F:DNA binding"/>
    <property type="evidence" value="ECO:0007669"/>
    <property type="project" value="UniProtKB-KW"/>
</dbReference>
<dbReference type="CDD" id="cd17535">
    <property type="entry name" value="REC_NarL-like"/>
    <property type="match status" value="1"/>
</dbReference>
<proteinExistence type="predicted"/>
<dbReference type="SMART" id="SM00448">
    <property type="entry name" value="REC"/>
    <property type="match status" value="1"/>
</dbReference>
<dbReference type="InterPro" id="IPR011006">
    <property type="entry name" value="CheY-like_superfamily"/>
</dbReference>
<dbReference type="SUPFAM" id="SSF46894">
    <property type="entry name" value="C-terminal effector domain of the bipartite response regulators"/>
    <property type="match status" value="1"/>
</dbReference>
<gene>
    <name evidence="6" type="ORF">CBA19CS42_02250</name>
</gene>
<feature type="domain" description="Response regulatory" evidence="5">
    <location>
        <begin position="74"/>
        <end position="193"/>
    </location>
</feature>
<dbReference type="SMART" id="SM00421">
    <property type="entry name" value="HTH_LUXR"/>
    <property type="match status" value="1"/>
</dbReference>
<dbReference type="GO" id="GO:0000160">
    <property type="term" value="P:phosphorelay signal transduction system"/>
    <property type="evidence" value="ECO:0007669"/>
    <property type="project" value="InterPro"/>
</dbReference>
<dbReference type="Proteomes" id="UP001055111">
    <property type="component" value="Unassembled WGS sequence"/>
</dbReference>
<protein>
    <submittedName>
        <fullName evidence="6">Response regulator transcription factor</fullName>
    </submittedName>
</protein>
<accession>A0AA37I5Q5</accession>
<evidence type="ECO:0000256" key="3">
    <source>
        <dbReference type="PROSITE-ProRule" id="PRU00169"/>
    </source>
</evidence>
<dbReference type="PROSITE" id="PS00622">
    <property type="entry name" value="HTH_LUXR_1"/>
    <property type="match status" value="1"/>
</dbReference>
<dbReference type="InterPro" id="IPR058245">
    <property type="entry name" value="NreC/VraR/RcsB-like_REC"/>
</dbReference>
<dbReference type="PROSITE" id="PS50043">
    <property type="entry name" value="HTH_LUXR_2"/>
    <property type="match status" value="1"/>
</dbReference>
<dbReference type="Gene3D" id="3.40.50.2300">
    <property type="match status" value="1"/>
</dbReference>
<keyword evidence="2" id="KW-0238">DNA-binding</keyword>
<dbReference type="PANTHER" id="PTHR43214:SF17">
    <property type="entry name" value="TRANSCRIPTIONAL REGULATORY PROTEIN RCSB"/>
    <property type="match status" value="1"/>
</dbReference>
<keyword evidence="1 3" id="KW-0597">Phosphoprotein</keyword>
<dbReference type="Pfam" id="PF00072">
    <property type="entry name" value="Response_reg"/>
    <property type="match status" value="1"/>
</dbReference>
<dbReference type="PRINTS" id="PR00038">
    <property type="entry name" value="HTHLUXR"/>
</dbReference>
<evidence type="ECO:0000259" key="5">
    <source>
        <dbReference type="PROSITE" id="PS50110"/>
    </source>
</evidence>
<dbReference type="InterPro" id="IPR016032">
    <property type="entry name" value="Sig_transdc_resp-reg_C-effctor"/>
</dbReference>
<name>A0AA37I5Q5_9BURK</name>
<feature type="domain" description="HTH luxR-type" evidence="4">
    <location>
        <begin position="216"/>
        <end position="281"/>
    </location>
</feature>
<evidence type="ECO:0000259" key="4">
    <source>
        <dbReference type="PROSITE" id="PS50043"/>
    </source>
</evidence>
<dbReference type="InterPro" id="IPR039420">
    <property type="entry name" value="WalR-like"/>
</dbReference>
<evidence type="ECO:0000313" key="6">
    <source>
        <dbReference type="EMBL" id="GJH23288.1"/>
    </source>
</evidence>
<dbReference type="InterPro" id="IPR036388">
    <property type="entry name" value="WH-like_DNA-bd_sf"/>
</dbReference>
<dbReference type="CDD" id="cd06170">
    <property type="entry name" value="LuxR_C_like"/>
    <property type="match status" value="1"/>
</dbReference>
<dbReference type="SUPFAM" id="SSF52172">
    <property type="entry name" value="CheY-like"/>
    <property type="match status" value="1"/>
</dbReference>
<reference evidence="6" key="1">
    <citation type="submission" date="2022-09" db="EMBL/GenBank/DDBJ databases">
        <title>Isolation and characterization of 3-chlorobenzoate degrading bacteria from soils in Shizuoka.</title>
        <authorList>
            <person name="Ifat A."/>
            <person name="Ogawa N."/>
            <person name="Kimbara K."/>
            <person name="Moriuchi R."/>
            <person name="Dohra H."/>
            <person name="Shintani M."/>
        </authorList>
    </citation>
    <scope>NUCLEOTIDE SEQUENCE</scope>
    <source>
        <strain evidence="6">19CS4-2</strain>
    </source>
</reference>
<feature type="modified residue" description="4-aspartylphosphate" evidence="3">
    <location>
        <position position="125"/>
    </location>
</feature>
<evidence type="ECO:0000256" key="2">
    <source>
        <dbReference type="ARBA" id="ARBA00023125"/>
    </source>
</evidence>
<dbReference type="PROSITE" id="PS50110">
    <property type="entry name" value="RESPONSE_REGULATORY"/>
    <property type="match status" value="1"/>
</dbReference>
<evidence type="ECO:0000256" key="1">
    <source>
        <dbReference type="ARBA" id="ARBA00022553"/>
    </source>
</evidence>
<sequence length="283" mass="31650">MTPDCSPLFAHADWDDYFDLLFSFRMPLMYLNASISDASVSFLDSESNPQYEKRFESMEFGNGSQVFSHAKRIRLAIADDHPLVILAIERFAGNFPSVEVVSRNANSTQLEESLARGECDVAIIDFFMPGGRYGDGIELIQHIANRYPEVRIVVLSRNDDSTVVKRALEAGAHAFLSKEDRLDLIYVAIVSVIANETYLGPGIRRTLALADAESHARFIRQKLTSRELEVIERYARGANVTEIAKELGRSVKTISAQKCAAMRKLDLSTDADLYRFISDSGLI</sequence>
<dbReference type="InterPro" id="IPR001789">
    <property type="entry name" value="Sig_transdc_resp-reg_receiver"/>
</dbReference>
<comment type="caution">
    <text evidence="6">The sequence shown here is derived from an EMBL/GenBank/DDBJ whole genome shotgun (WGS) entry which is preliminary data.</text>
</comment>
<dbReference type="Pfam" id="PF00196">
    <property type="entry name" value="GerE"/>
    <property type="match status" value="1"/>
</dbReference>
<dbReference type="PANTHER" id="PTHR43214">
    <property type="entry name" value="TWO-COMPONENT RESPONSE REGULATOR"/>
    <property type="match status" value="1"/>
</dbReference>
<dbReference type="InterPro" id="IPR000792">
    <property type="entry name" value="Tscrpt_reg_LuxR_C"/>
</dbReference>
<organism evidence="6 7">
    <name type="scientific">Caballeronia novacaledonica</name>
    <dbReference type="NCBI Taxonomy" id="1544861"/>
    <lineage>
        <taxon>Bacteria</taxon>
        <taxon>Pseudomonadati</taxon>
        <taxon>Pseudomonadota</taxon>
        <taxon>Betaproteobacteria</taxon>
        <taxon>Burkholderiales</taxon>
        <taxon>Burkholderiaceae</taxon>
        <taxon>Caballeronia</taxon>
    </lineage>
</organism>